<accession>A0A7I7PKJ8</accession>
<protein>
    <recommendedName>
        <fullName evidence="5">DUF2505 domain-containing protein</fullName>
    </recommendedName>
</protein>
<gene>
    <name evidence="2" type="ORF">BST37_16775</name>
    <name evidence="1" type="ORF">MNVI_43600</name>
</gene>
<dbReference type="KEGG" id="mnv:MNVI_43600"/>
<dbReference type="Proteomes" id="UP000192374">
    <property type="component" value="Unassembled WGS sequence"/>
</dbReference>
<dbReference type="OrthoDB" id="5178774at2"/>
<reference evidence="1 4" key="2">
    <citation type="journal article" date="2019" name="Emerg. Microbes Infect.">
        <title>Comprehensive subspecies identification of 175 nontuberculous mycobacteria species based on 7547 genomic profiles.</title>
        <authorList>
            <person name="Matsumoto Y."/>
            <person name="Kinjo T."/>
            <person name="Motooka D."/>
            <person name="Nabeya D."/>
            <person name="Jung N."/>
            <person name="Uechi K."/>
            <person name="Horii T."/>
            <person name="Iida T."/>
            <person name="Fujita J."/>
            <person name="Nakamura S."/>
        </authorList>
    </citation>
    <scope>NUCLEOTIDE SEQUENCE [LARGE SCALE GENOMIC DNA]</scope>
    <source>
        <strain evidence="1 4">JCM 16367</strain>
    </source>
</reference>
<evidence type="ECO:0000313" key="4">
    <source>
        <dbReference type="Proteomes" id="UP000466894"/>
    </source>
</evidence>
<dbReference type="Pfam" id="PF10698">
    <property type="entry name" value="DUF2505"/>
    <property type="match status" value="1"/>
</dbReference>
<proteinExistence type="predicted"/>
<organism evidence="1 4">
    <name type="scientific">Mycobacterium noviomagense</name>
    <dbReference type="NCBI Taxonomy" id="459858"/>
    <lineage>
        <taxon>Bacteria</taxon>
        <taxon>Bacillati</taxon>
        <taxon>Actinomycetota</taxon>
        <taxon>Actinomycetes</taxon>
        <taxon>Mycobacteriales</taxon>
        <taxon>Mycobacteriaceae</taxon>
        <taxon>Mycobacterium</taxon>
    </lineage>
</organism>
<dbReference type="EMBL" id="MVIC01000036">
    <property type="protein sequence ID" value="ORB12268.1"/>
    <property type="molecule type" value="Genomic_DNA"/>
</dbReference>
<name>A0A7I7PKJ8_9MYCO</name>
<reference evidence="1" key="3">
    <citation type="submission" date="2020-02" db="EMBL/GenBank/DDBJ databases">
        <authorList>
            <person name="Matsumoto Y."/>
            <person name="Motooka D."/>
            <person name="Nakamura S."/>
        </authorList>
    </citation>
    <scope>NUCLEOTIDE SEQUENCE</scope>
    <source>
        <strain evidence="1">JCM 16367</strain>
    </source>
</reference>
<evidence type="ECO:0000313" key="3">
    <source>
        <dbReference type="Proteomes" id="UP000192374"/>
    </source>
</evidence>
<sequence length="170" mass="18284">MPRSFAYSIESPVGVDQILSAFGDNDYWQARLVAAGNDTATVDSLAVDPHGAVTVVVRSSILRTQLPKMVAKLVRGDLEQIQSENWTPIDGGRVRGEVTVSMRGAPFSGACEALLAPVSNGSRWEVSGTVAVKVPLVGSPIENMIGTQFGTGITNLQRFTAEWIEENRRP</sequence>
<dbReference type="RefSeq" id="WP_083088907.1">
    <property type="nucleotide sequence ID" value="NZ_AP022583.1"/>
</dbReference>
<evidence type="ECO:0008006" key="5">
    <source>
        <dbReference type="Google" id="ProtNLM"/>
    </source>
</evidence>
<dbReference type="AlphaFoldDB" id="A0A7I7PKJ8"/>
<dbReference type="Proteomes" id="UP000466894">
    <property type="component" value="Chromosome"/>
</dbReference>
<reference evidence="2 3" key="1">
    <citation type="submission" date="2017-02" db="EMBL/GenBank/DDBJ databases">
        <title>The new phylogeny of genus Mycobacterium.</title>
        <authorList>
            <person name="Tortoli E."/>
            <person name="Trovato A."/>
            <person name="Cirillo D.M."/>
        </authorList>
    </citation>
    <scope>NUCLEOTIDE SEQUENCE [LARGE SCALE GENOMIC DNA]</scope>
    <source>
        <strain evidence="2 3">DSM 45145</strain>
    </source>
</reference>
<keyword evidence="3" id="KW-1185">Reference proteome</keyword>
<evidence type="ECO:0000313" key="1">
    <source>
        <dbReference type="EMBL" id="BBY09042.1"/>
    </source>
</evidence>
<dbReference type="EMBL" id="AP022583">
    <property type="protein sequence ID" value="BBY09042.1"/>
    <property type="molecule type" value="Genomic_DNA"/>
</dbReference>
<evidence type="ECO:0000313" key="2">
    <source>
        <dbReference type="EMBL" id="ORB12268.1"/>
    </source>
</evidence>
<dbReference type="InterPro" id="IPR019639">
    <property type="entry name" value="DUF2505"/>
</dbReference>